<accession>A0A366LRD8</accession>
<organism evidence="4 5">
    <name type="scientific">Spongiactinospora rosea</name>
    <dbReference type="NCBI Taxonomy" id="2248750"/>
    <lineage>
        <taxon>Bacteria</taxon>
        <taxon>Bacillati</taxon>
        <taxon>Actinomycetota</taxon>
        <taxon>Actinomycetes</taxon>
        <taxon>Streptosporangiales</taxon>
        <taxon>Streptosporangiaceae</taxon>
        <taxon>Spongiactinospora</taxon>
    </lineage>
</organism>
<evidence type="ECO:0000313" key="4">
    <source>
        <dbReference type="EMBL" id="RBQ16387.1"/>
    </source>
</evidence>
<evidence type="ECO:0000259" key="3">
    <source>
        <dbReference type="Pfam" id="PF13490"/>
    </source>
</evidence>
<reference evidence="4 5" key="1">
    <citation type="submission" date="2018-06" db="EMBL/GenBank/DDBJ databases">
        <title>Sphaerisporangium craniellae sp. nov., isolated from a marine sponge in the South China Sea.</title>
        <authorList>
            <person name="Li L."/>
        </authorList>
    </citation>
    <scope>NUCLEOTIDE SEQUENCE [LARGE SCALE GENOMIC DNA]</scope>
    <source>
        <strain evidence="4 5">LHW63015</strain>
    </source>
</reference>
<evidence type="ECO:0000256" key="1">
    <source>
        <dbReference type="ARBA" id="ARBA00023015"/>
    </source>
</evidence>
<dbReference type="InterPro" id="IPR027383">
    <property type="entry name" value="Znf_put"/>
</dbReference>
<protein>
    <submittedName>
        <fullName evidence="4">Anti-sigma factor</fullName>
    </submittedName>
</protein>
<dbReference type="Gene3D" id="1.10.10.1320">
    <property type="entry name" value="Anti-sigma factor, zinc-finger domain"/>
    <property type="match status" value="1"/>
</dbReference>
<keyword evidence="2" id="KW-0804">Transcription</keyword>
<dbReference type="EMBL" id="QMEY01000017">
    <property type="protein sequence ID" value="RBQ16387.1"/>
    <property type="molecule type" value="Genomic_DNA"/>
</dbReference>
<sequence length="105" mass="11531">MGSVPERETVVGDEAVQSQKGEAVVDVKRLSCAEVGEHVTAYLDDDLTDDARRALEDHTRGCADCTRHIAQFRATIAALRDLPATPLSPATRDRLLTAFRAARRR</sequence>
<feature type="domain" description="Putative zinc-finger" evidence="3">
    <location>
        <begin position="32"/>
        <end position="65"/>
    </location>
</feature>
<dbReference type="Pfam" id="PF13490">
    <property type="entry name" value="zf-HC2"/>
    <property type="match status" value="1"/>
</dbReference>
<dbReference type="AlphaFoldDB" id="A0A366LRD8"/>
<name>A0A366LRD8_9ACTN</name>
<proteinExistence type="predicted"/>
<dbReference type="Proteomes" id="UP000253303">
    <property type="component" value="Unassembled WGS sequence"/>
</dbReference>
<keyword evidence="5" id="KW-1185">Reference proteome</keyword>
<keyword evidence="1" id="KW-0805">Transcription regulation</keyword>
<gene>
    <name evidence="4" type="ORF">DP939_31015</name>
</gene>
<comment type="caution">
    <text evidence="4">The sequence shown here is derived from an EMBL/GenBank/DDBJ whole genome shotgun (WGS) entry which is preliminary data.</text>
</comment>
<evidence type="ECO:0000313" key="5">
    <source>
        <dbReference type="Proteomes" id="UP000253303"/>
    </source>
</evidence>
<evidence type="ECO:0000256" key="2">
    <source>
        <dbReference type="ARBA" id="ARBA00023163"/>
    </source>
</evidence>
<dbReference type="InterPro" id="IPR041916">
    <property type="entry name" value="Anti_sigma_zinc_sf"/>
</dbReference>